<evidence type="ECO:0000313" key="4">
    <source>
        <dbReference type="Proteomes" id="UP001152795"/>
    </source>
</evidence>
<organism evidence="3 4">
    <name type="scientific">Paramuricea clavata</name>
    <name type="common">Red gorgonian</name>
    <name type="synonym">Violescent sea-whip</name>
    <dbReference type="NCBI Taxonomy" id="317549"/>
    <lineage>
        <taxon>Eukaryota</taxon>
        <taxon>Metazoa</taxon>
        <taxon>Cnidaria</taxon>
        <taxon>Anthozoa</taxon>
        <taxon>Octocorallia</taxon>
        <taxon>Malacalcyonacea</taxon>
        <taxon>Plexauridae</taxon>
        <taxon>Paramuricea</taxon>
    </lineage>
</organism>
<dbReference type="InterPro" id="IPR051320">
    <property type="entry name" value="Viral_Replic_Matur_Polypro"/>
</dbReference>
<dbReference type="CDD" id="cd01647">
    <property type="entry name" value="RT_LTR"/>
    <property type="match status" value="1"/>
</dbReference>
<dbReference type="PANTHER" id="PTHR33064">
    <property type="entry name" value="POL PROTEIN"/>
    <property type="match status" value="1"/>
</dbReference>
<dbReference type="Gene3D" id="3.10.10.10">
    <property type="entry name" value="HIV Type 1 Reverse Transcriptase, subunit A, domain 1"/>
    <property type="match status" value="1"/>
</dbReference>
<dbReference type="InterPro" id="IPR043502">
    <property type="entry name" value="DNA/RNA_pol_sf"/>
</dbReference>
<feature type="non-terminal residue" evidence="3">
    <location>
        <position position="1"/>
    </location>
</feature>
<dbReference type="InterPro" id="IPR043128">
    <property type="entry name" value="Rev_trsase/Diguanyl_cyclase"/>
</dbReference>
<gene>
    <name evidence="3" type="ORF">PACLA_8A026024</name>
</gene>
<dbReference type="PANTHER" id="PTHR33064:SF37">
    <property type="entry name" value="RIBONUCLEASE H"/>
    <property type="match status" value="1"/>
</dbReference>
<keyword evidence="4" id="KW-1185">Reference proteome</keyword>
<feature type="non-terminal residue" evidence="3">
    <location>
        <position position="399"/>
    </location>
</feature>
<dbReference type="InterPro" id="IPR000477">
    <property type="entry name" value="RT_dom"/>
</dbReference>
<sequence>LKNGNIGIRPLLTLSQSVVQKLQISIVSPNVRQKPAPRKIINNLPEPKNRVASMQSGIVEHYSGSCFNCKPIARDLLNRHKKRLCIDYSQTEADQKYTAFEANGRLDHFRRVPFGVTNGVAVFQRAMDKFVDEEGLKDTFPYLDNITVAGRDQEEHDENVQTFHEAIRRRNLTLNETKSVESKSSINLRGYGIGHGVITPDPERLRPLQEFPPPESARTLQRVVGMFAYYAKWIPHFSDKIKPLMKAVTFPLDSDALAAFNTLKKEFGNAALQHVDESLPFVVECDASEVALSATLNQAGRPVAFMTRMLHGSELHYPAVEKEAMAIVEAVRKWQHFLARRHFTLKTDQRSYTVEYRPGKDNVTPDSFTRAFSASISSNNLEEIRIGSCHPGVTRMLHF</sequence>
<reference evidence="3" key="1">
    <citation type="submission" date="2020-04" db="EMBL/GenBank/DDBJ databases">
        <authorList>
            <person name="Alioto T."/>
            <person name="Alioto T."/>
            <person name="Gomez Garrido J."/>
        </authorList>
    </citation>
    <scope>NUCLEOTIDE SEQUENCE</scope>
    <source>
        <strain evidence="3">A484AB</strain>
    </source>
</reference>
<feature type="domain" description="Reverse transcriptase/retrotransposon-derived protein RNase H-like" evidence="2">
    <location>
        <begin position="255"/>
        <end position="345"/>
    </location>
</feature>
<dbReference type="Pfam" id="PF00078">
    <property type="entry name" value="RVT_1"/>
    <property type="match status" value="1"/>
</dbReference>
<dbReference type="AlphaFoldDB" id="A0A6S7LR34"/>
<feature type="domain" description="Reverse transcriptase" evidence="1">
    <location>
        <begin position="92"/>
        <end position="191"/>
    </location>
</feature>
<dbReference type="Proteomes" id="UP001152795">
    <property type="component" value="Unassembled WGS sequence"/>
</dbReference>
<dbReference type="EMBL" id="CACRXK020027998">
    <property type="protein sequence ID" value="CAB4041233.1"/>
    <property type="molecule type" value="Genomic_DNA"/>
</dbReference>
<evidence type="ECO:0000259" key="2">
    <source>
        <dbReference type="Pfam" id="PF17919"/>
    </source>
</evidence>
<dbReference type="InterPro" id="IPR041577">
    <property type="entry name" value="RT_RNaseH_2"/>
</dbReference>
<evidence type="ECO:0000313" key="3">
    <source>
        <dbReference type="EMBL" id="CAB4041233.1"/>
    </source>
</evidence>
<dbReference type="Pfam" id="PF17919">
    <property type="entry name" value="RT_RNaseH_2"/>
    <property type="match status" value="1"/>
</dbReference>
<accession>A0A6S7LR34</accession>
<evidence type="ECO:0000259" key="1">
    <source>
        <dbReference type="Pfam" id="PF00078"/>
    </source>
</evidence>
<dbReference type="Gene3D" id="3.30.70.270">
    <property type="match status" value="2"/>
</dbReference>
<comment type="caution">
    <text evidence="3">The sequence shown here is derived from an EMBL/GenBank/DDBJ whole genome shotgun (WGS) entry which is preliminary data.</text>
</comment>
<protein>
    <submittedName>
        <fullName evidence="3">Uncharacterized protein</fullName>
    </submittedName>
</protein>
<dbReference type="SUPFAM" id="SSF56672">
    <property type="entry name" value="DNA/RNA polymerases"/>
    <property type="match status" value="1"/>
</dbReference>
<name>A0A6S7LR34_PARCT</name>
<proteinExistence type="predicted"/>
<dbReference type="CDD" id="cd09274">
    <property type="entry name" value="RNase_HI_RT_Ty3"/>
    <property type="match status" value="1"/>
</dbReference>
<dbReference type="OrthoDB" id="6146821at2759"/>